<comment type="subunit">
    <text evidence="12">Monomer.</text>
</comment>
<keyword evidence="5 12" id="KW-0235">DNA replication</keyword>
<sequence length="395" mass="44713">MERVVALVDMNSFYASCHQAFNPELDGKEVIVAGEPERRTGIVLAASYQAKAKGVGTGMALWEAKKLCPDGYFFKPNYPLYIDFSSRILHIMRDFTDLVEPFSIDEAFIDFSGIINLWGPPVEIAAKIRQRILSEIGVQCSIGIGPNKLIAKMAAGLQKPNGLTIIKTVNDYRNVFYSKPVRKLFGIGSRYEKHLRKFNVFTIGELANYPVEILKKRWGKNGEMLWYCAQGLDHSPVTSGSPDTDKSIGQQRTLPRDIRGFKDIQIIILELCEMVARRARQGGYVGRTVFLTLRDTQLEFISRSMTIPDPTNLAGEIYQAACKLLHKNWDQSWAVRLVGVTLSNLKTDDYIQYDLFGEKEKQVKLAKVYDKICNRFGERAIFRGISLTEVSLYAR</sequence>
<keyword evidence="8 12" id="KW-0460">Magnesium</keyword>
<dbReference type="NCBIfam" id="NF002848">
    <property type="entry name" value="PRK03103.1"/>
    <property type="match status" value="1"/>
</dbReference>
<keyword evidence="9 12" id="KW-0239">DNA-directed DNA polymerase</keyword>
<evidence type="ECO:0000256" key="12">
    <source>
        <dbReference type="HAMAP-Rule" id="MF_01113"/>
    </source>
</evidence>
<comment type="catalytic activity">
    <reaction evidence="11 12">
        <text>DNA(n) + a 2'-deoxyribonucleoside 5'-triphosphate = DNA(n+1) + diphosphate</text>
        <dbReference type="Rhea" id="RHEA:22508"/>
        <dbReference type="Rhea" id="RHEA-COMP:17339"/>
        <dbReference type="Rhea" id="RHEA-COMP:17340"/>
        <dbReference type="ChEBI" id="CHEBI:33019"/>
        <dbReference type="ChEBI" id="CHEBI:61560"/>
        <dbReference type="ChEBI" id="CHEBI:173112"/>
        <dbReference type="EC" id="2.7.7.7"/>
    </reaction>
</comment>
<evidence type="ECO:0000256" key="8">
    <source>
        <dbReference type="ARBA" id="ARBA00022842"/>
    </source>
</evidence>
<keyword evidence="10 12" id="KW-0234">DNA repair</keyword>
<comment type="subcellular location">
    <subcellularLocation>
        <location evidence="12">Cytoplasm</location>
    </subcellularLocation>
</comment>
<dbReference type="Pfam" id="PF11799">
    <property type="entry name" value="IMS_C"/>
    <property type="match status" value="1"/>
</dbReference>
<gene>
    <name evidence="12" type="primary">dinB</name>
    <name evidence="14" type="ordered locus">Dtox_2772</name>
</gene>
<dbReference type="Pfam" id="PF00817">
    <property type="entry name" value="IMS"/>
    <property type="match status" value="1"/>
</dbReference>
<feature type="binding site" evidence="12">
    <location>
        <position position="9"/>
    </location>
    <ligand>
        <name>Mg(2+)</name>
        <dbReference type="ChEBI" id="CHEBI:18420"/>
    </ligand>
</feature>
<evidence type="ECO:0000256" key="3">
    <source>
        <dbReference type="ARBA" id="ARBA00022679"/>
    </source>
</evidence>
<dbReference type="Gene3D" id="3.30.1490.100">
    <property type="entry name" value="DNA polymerase, Y-family, little finger domain"/>
    <property type="match status" value="1"/>
</dbReference>
<dbReference type="GO" id="GO:0005829">
    <property type="term" value="C:cytosol"/>
    <property type="evidence" value="ECO:0007669"/>
    <property type="project" value="TreeGrafter"/>
</dbReference>
<dbReference type="InterPro" id="IPR001126">
    <property type="entry name" value="UmuC"/>
</dbReference>
<dbReference type="GO" id="GO:0000287">
    <property type="term" value="F:magnesium ion binding"/>
    <property type="evidence" value="ECO:0007669"/>
    <property type="project" value="UniProtKB-UniRule"/>
</dbReference>
<comment type="similarity">
    <text evidence="1 12">Belongs to the DNA polymerase type-Y family.</text>
</comment>
<protein>
    <recommendedName>
        <fullName evidence="12">DNA polymerase IV</fullName>
        <shortName evidence="12">Pol IV</shortName>
        <ecNumber evidence="12">2.7.7.7</ecNumber>
    </recommendedName>
</protein>
<dbReference type="GO" id="GO:0003887">
    <property type="term" value="F:DNA-directed DNA polymerase activity"/>
    <property type="evidence" value="ECO:0007669"/>
    <property type="project" value="UniProtKB-UniRule"/>
</dbReference>
<feature type="domain" description="UmuC" evidence="13">
    <location>
        <begin position="5"/>
        <end position="188"/>
    </location>
</feature>
<dbReference type="InterPro" id="IPR017961">
    <property type="entry name" value="DNA_pol_Y-fam_little_finger"/>
</dbReference>
<keyword evidence="3 12" id="KW-0808">Transferase</keyword>
<dbReference type="HAMAP" id="MF_01113">
    <property type="entry name" value="DNApol_IV"/>
    <property type="match status" value="1"/>
</dbReference>
<dbReference type="eggNOG" id="COG0389">
    <property type="taxonomic scope" value="Bacteria"/>
</dbReference>
<dbReference type="InterPro" id="IPR043128">
    <property type="entry name" value="Rev_trsase/Diguanyl_cyclase"/>
</dbReference>
<dbReference type="KEGG" id="dae:Dtox_2772"/>
<keyword evidence="12" id="KW-0963">Cytoplasm</keyword>
<feature type="binding site" evidence="12">
    <location>
        <position position="105"/>
    </location>
    <ligand>
        <name>Mg(2+)</name>
        <dbReference type="ChEBI" id="CHEBI:18420"/>
    </ligand>
</feature>
<dbReference type="PROSITE" id="PS50173">
    <property type="entry name" value="UMUC"/>
    <property type="match status" value="1"/>
</dbReference>
<dbReference type="Proteomes" id="UP000002217">
    <property type="component" value="Chromosome"/>
</dbReference>
<dbReference type="GO" id="GO:0042276">
    <property type="term" value="P:error-prone translesion synthesis"/>
    <property type="evidence" value="ECO:0007669"/>
    <property type="project" value="TreeGrafter"/>
</dbReference>
<dbReference type="InterPro" id="IPR043502">
    <property type="entry name" value="DNA/RNA_pol_sf"/>
</dbReference>
<dbReference type="GO" id="GO:0009432">
    <property type="term" value="P:SOS response"/>
    <property type="evidence" value="ECO:0007669"/>
    <property type="project" value="TreeGrafter"/>
</dbReference>
<comment type="function">
    <text evidence="12">Poorly processive, error-prone DNA polymerase involved in untargeted mutagenesis. Copies undamaged DNA at stalled replication forks, which arise in vivo from mismatched or misaligned primer ends. These misaligned primers can be extended by PolIV. Exhibits no 3'-5' exonuclease (proofreading) activity. May be involved in translesional synthesis, in conjunction with the beta clamp from PolIII.</text>
</comment>
<evidence type="ECO:0000256" key="6">
    <source>
        <dbReference type="ARBA" id="ARBA00022723"/>
    </source>
</evidence>
<dbReference type="OrthoDB" id="9808813at2"/>
<dbReference type="GO" id="GO:0006281">
    <property type="term" value="P:DNA repair"/>
    <property type="evidence" value="ECO:0007669"/>
    <property type="project" value="UniProtKB-UniRule"/>
</dbReference>
<dbReference type="InterPro" id="IPR022880">
    <property type="entry name" value="DNApol_IV"/>
</dbReference>
<dbReference type="GO" id="GO:0003684">
    <property type="term" value="F:damaged DNA binding"/>
    <property type="evidence" value="ECO:0007669"/>
    <property type="project" value="InterPro"/>
</dbReference>
<dbReference type="PANTHER" id="PTHR11076:SF35">
    <property type="entry name" value="DNA REPAIR PROTEIN HOMOLOG YOBH"/>
    <property type="match status" value="1"/>
</dbReference>
<accession>C8W1S2</accession>
<evidence type="ECO:0000259" key="13">
    <source>
        <dbReference type="PROSITE" id="PS50173"/>
    </source>
</evidence>
<dbReference type="STRING" id="485916.Dtox_2772"/>
<keyword evidence="15" id="KW-1185">Reference proteome</keyword>
<evidence type="ECO:0000256" key="9">
    <source>
        <dbReference type="ARBA" id="ARBA00022932"/>
    </source>
</evidence>
<dbReference type="Gene3D" id="1.10.150.20">
    <property type="entry name" value="5' to 3' exonuclease, C-terminal subdomain"/>
    <property type="match status" value="1"/>
</dbReference>
<keyword evidence="7 12" id="KW-0227">DNA damage</keyword>
<evidence type="ECO:0000256" key="5">
    <source>
        <dbReference type="ARBA" id="ARBA00022705"/>
    </source>
</evidence>
<organism evidence="14 15">
    <name type="scientific">Desulfofarcimen acetoxidans (strain ATCC 49208 / DSM 771 / KCTC 5769 / VKM B-1644 / 5575)</name>
    <name type="common">Desulfotomaculum acetoxidans</name>
    <dbReference type="NCBI Taxonomy" id="485916"/>
    <lineage>
        <taxon>Bacteria</taxon>
        <taxon>Bacillati</taxon>
        <taxon>Bacillota</taxon>
        <taxon>Clostridia</taxon>
        <taxon>Eubacteriales</taxon>
        <taxon>Peptococcaceae</taxon>
        <taxon>Desulfofarcimen</taxon>
    </lineage>
</organism>
<keyword evidence="4 12" id="KW-0548">Nucleotidyltransferase</keyword>
<evidence type="ECO:0000256" key="2">
    <source>
        <dbReference type="ARBA" id="ARBA00022457"/>
    </source>
</evidence>
<evidence type="ECO:0000256" key="10">
    <source>
        <dbReference type="ARBA" id="ARBA00023204"/>
    </source>
</evidence>
<keyword evidence="12" id="KW-0238">DNA-binding</keyword>
<comment type="cofactor">
    <cofactor evidence="12">
        <name>Mg(2+)</name>
        <dbReference type="ChEBI" id="CHEBI:18420"/>
    </cofactor>
    <text evidence="12">Binds 2 magnesium ions per subunit.</text>
</comment>
<keyword evidence="2 12" id="KW-0515">Mutator protein</keyword>
<dbReference type="HOGENOM" id="CLU_012348_1_1_9"/>
<evidence type="ECO:0000256" key="11">
    <source>
        <dbReference type="ARBA" id="ARBA00049244"/>
    </source>
</evidence>
<dbReference type="SUPFAM" id="SSF56672">
    <property type="entry name" value="DNA/RNA polymerases"/>
    <property type="match status" value="1"/>
</dbReference>
<dbReference type="Gene3D" id="3.30.70.270">
    <property type="match status" value="1"/>
</dbReference>
<evidence type="ECO:0000256" key="7">
    <source>
        <dbReference type="ARBA" id="ARBA00022763"/>
    </source>
</evidence>
<dbReference type="FunFam" id="3.30.1490.100:FF:000004">
    <property type="entry name" value="DNA polymerase IV"/>
    <property type="match status" value="1"/>
</dbReference>
<feature type="site" description="Substrate discrimination" evidence="12">
    <location>
        <position position="14"/>
    </location>
</feature>
<dbReference type="Gene3D" id="3.40.1170.60">
    <property type="match status" value="1"/>
</dbReference>
<reference evidence="14 15" key="1">
    <citation type="journal article" date="2009" name="Stand. Genomic Sci.">
        <title>Complete genome sequence of Desulfotomaculum acetoxidans type strain (5575).</title>
        <authorList>
            <person name="Spring S."/>
            <person name="Lapidus A."/>
            <person name="Schroder M."/>
            <person name="Gleim D."/>
            <person name="Sims D."/>
            <person name="Meincke L."/>
            <person name="Glavina Del Rio T."/>
            <person name="Tice H."/>
            <person name="Copeland A."/>
            <person name="Cheng J.F."/>
            <person name="Lucas S."/>
            <person name="Chen F."/>
            <person name="Nolan M."/>
            <person name="Bruce D."/>
            <person name="Goodwin L."/>
            <person name="Pitluck S."/>
            <person name="Ivanova N."/>
            <person name="Mavromatis K."/>
            <person name="Mikhailova N."/>
            <person name="Pati A."/>
            <person name="Chen A."/>
            <person name="Palaniappan K."/>
            <person name="Land M."/>
            <person name="Hauser L."/>
            <person name="Chang Y.J."/>
            <person name="Jeffries C.D."/>
            <person name="Chain P."/>
            <person name="Saunders E."/>
            <person name="Brettin T."/>
            <person name="Detter J.C."/>
            <person name="Goker M."/>
            <person name="Bristow J."/>
            <person name="Eisen J.A."/>
            <person name="Markowitz V."/>
            <person name="Hugenholtz P."/>
            <person name="Kyrpides N.C."/>
            <person name="Klenk H.P."/>
            <person name="Han C."/>
        </authorList>
    </citation>
    <scope>NUCLEOTIDE SEQUENCE [LARGE SCALE GENOMIC DNA]</scope>
    <source>
        <strain evidence="15">ATCC 49208 / DSM 771 / VKM B-1644</strain>
    </source>
</reference>
<dbReference type="AlphaFoldDB" id="C8W1S2"/>
<dbReference type="InterPro" id="IPR050116">
    <property type="entry name" value="DNA_polymerase-Y"/>
</dbReference>
<dbReference type="InterPro" id="IPR036775">
    <property type="entry name" value="DNA_pol_Y-fam_lit_finger_sf"/>
</dbReference>
<dbReference type="SUPFAM" id="SSF100879">
    <property type="entry name" value="Lesion bypass DNA polymerase (Y-family), little finger domain"/>
    <property type="match status" value="1"/>
</dbReference>
<proteinExistence type="inferred from homology"/>
<dbReference type="EC" id="2.7.7.7" evidence="12"/>
<dbReference type="RefSeq" id="WP_015758236.1">
    <property type="nucleotide sequence ID" value="NC_013216.1"/>
</dbReference>
<evidence type="ECO:0000313" key="14">
    <source>
        <dbReference type="EMBL" id="ACV63543.1"/>
    </source>
</evidence>
<evidence type="ECO:0000313" key="15">
    <source>
        <dbReference type="Proteomes" id="UP000002217"/>
    </source>
</evidence>
<keyword evidence="6 12" id="KW-0479">Metal-binding</keyword>
<evidence type="ECO:0000256" key="1">
    <source>
        <dbReference type="ARBA" id="ARBA00010945"/>
    </source>
</evidence>
<feature type="active site" evidence="12">
    <location>
        <position position="106"/>
    </location>
</feature>
<dbReference type="CDD" id="cd03586">
    <property type="entry name" value="PolY_Pol_IV_kappa"/>
    <property type="match status" value="1"/>
</dbReference>
<name>C8W1S2_DESAS</name>
<dbReference type="GO" id="GO:0006261">
    <property type="term" value="P:DNA-templated DNA replication"/>
    <property type="evidence" value="ECO:0007669"/>
    <property type="project" value="UniProtKB-UniRule"/>
</dbReference>
<dbReference type="EMBL" id="CP001720">
    <property type="protein sequence ID" value="ACV63543.1"/>
    <property type="molecule type" value="Genomic_DNA"/>
</dbReference>
<dbReference type="PANTHER" id="PTHR11076">
    <property type="entry name" value="DNA REPAIR POLYMERASE UMUC / TRANSFERASE FAMILY MEMBER"/>
    <property type="match status" value="1"/>
</dbReference>
<evidence type="ECO:0000256" key="4">
    <source>
        <dbReference type="ARBA" id="ARBA00022695"/>
    </source>
</evidence>